<dbReference type="SUPFAM" id="SSF109998">
    <property type="entry name" value="Triger factor/SurA peptide-binding domain-like"/>
    <property type="match status" value="1"/>
</dbReference>
<evidence type="ECO:0000313" key="17">
    <source>
        <dbReference type="Proteomes" id="UP000192772"/>
    </source>
</evidence>
<dbReference type="SUPFAM" id="SSF102735">
    <property type="entry name" value="Trigger factor ribosome-binding domain"/>
    <property type="match status" value="1"/>
</dbReference>
<keyword evidence="11" id="KW-0963">Cytoplasm</keyword>
<dbReference type="Proteomes" id="UP000192772">
    <property type="component" value="Unassembled WGS sequence"/>
</dbReference>
<feature type="compositionally biased region" description="Acidic residues" evidence="14">
    <location>
        <begin position="443"/>
        <end position="453"/>
    </location>
</feature>
<comment type="domain">
    <text evidence="11">Consists of 3 domains; the N-terminus binds the ribosome, the middle domain has PPIase activity, while the C-terminus has intrinsic chaperone activity on its own.</text>
</comment>
<evidence type="ECO:0000256" key="12">
    <source>
        <dbReference type="PROSITE-ProRule" id="PRU00277"/>
    </source>
</evidence>
<protein>
    <recommendedName>
        <fullName evidence="4 11">Trigger factor</fullName>
        <shortName evidence="11">TF</shortName>
        <ecNumber evidence="3 11">5.2.1.8</ecNumber>
    </recommendedName>
    <alternativeName>
        <fullName evidence="10 11">PPIase</fullName>
    </alternativeName>
</protein>
<dbReference type="PANTHER" id="PTHR30560">
    <property type="entry name" value="TRIGGER FACTOR CHAPERONE AND PEPTIDYL-PROLYL CIS/TRANS ISOMERASE"/>
    <property type="match status" value="1"/>
</dbReference>
<evidence type="ECO:0000256" key="14">
    <source>
        <dbReference type="SAM" id="MobiDB-lite"/>
    </source>
</evidence>
<dbReference type="NCBIfam" id="TIGR00115">
    <property type="entry name" value="tig"/>
    <property type="match status" value="1"/>
</dbReference>
<name>A0A1X0D421_9MYCO</name>
<dbReference type="InterPro" id="IPR008881">
    <property type="entry name" value="Trigger_fac_ribosome-bd_bac"/>
</dbReference>
<evidence type="ECO:0000256" key="2">
    <source>
        <dbReference type="ARBA" id="ARBA00005464"/>
    </source>
</evidence>
<comment type="subcellular location">
    <subcellularLocation>
        <location evidence="11">Cytoplasm</location>
    </subcellularLocation>
    <text evidence="11">About half TF is bound to the ribosome near the polypeptide exit tunnel while the other half is free in the cytoplasm.</text>
</comment>
<gene>
    <name evidence="11" type="primary">tig</name>
    <name evidence="16" type="ORF">BST23_08570</name>
</gene>
<dbReference type="Pfam" id="PF05697">
    <property type="entry name" value="Trigger_N"/>
    <property type="match status" value="1"/>
</dbReference>
<dbReference type="InterPro" id="IPR001179">
    <property type="entry name" value="PPIase_FKBP_dom"/>
</dbReference>
<evidence type="ECO:0000256" key="9">
    <source>
        <dbReference type="ARBA" id="ARBA00023306"/>
    </source>
</evidence>
<evidence type="ECO:0000259" key="15">
    <source>
        <dbReference type="PROSITE" id="PS50059"/>
    </source>
</evidence>
<proteinExistence type="inferred from homology"/>
<feature type="region of interest" description="Disordered" evidence="14">
    <location>
        <begin position="434"/>
        <end position="477"/>
    </location>
</feature>
<dbReference type="InterPro" id="IPR005215">
    <property type="entry name" value="Trig_fac"/>
</dbReference>
<dbReference type="Pfam" id="PF05698">
    <property type="entry name" value="Trigger_C"/>
    <property type="match status" value="1"/>
</dbReference>
<dbReference type="EC" id="5.2.1.8" evidence="3 11"/>
<keyword evidence="7 11" id="KW-0143">Chaperone</keyword>
<dbReference type="PROSITE" id="PS50059">
    <property type="entry name" value="FKBP_PPIASE"/>
    <property type="match status" value="1"/>
</dbReference>
<dbReference type="InterPro" id="IPR046357">
    <property type="entry name" value="PPIase_dom_sf"/>
</dbReference>
<dbReference type="SUPFAM" id="SSF54534">
    <property type="entry name" value="FKBP-like"/>
    <property type="match status" value="1"/>
</dbReference>
<dbReference type="Gene3D" id="3.10.50.40">
    <property type="match status" value="1"/>
</dbReference>
<dbReference type="GO" id="GO:0005737">
    <property type="term" value="C:cytoplasm"/>
    <property type="evidence" value="ECO:0007669"/>
    <property type="project" value="UniProtKB-SubCell"/>
</dbReference>
<dbReference type="AlphaFoldDB" id="A0A1X0D421"/>
<dbReference type="Gene3D" id="1.10.3120.10">
    <property type="entry name" value="Trigger factor, C-terminal domain"/>
    <property type="match status" value="1"/>
</dbReference>
<reference evidence="16 17" key="1">
    <citation type="submission" date="2017-02" db="EMBL/GenBank/DDBJ databases">
        <title>The new phylogeny of genus Mycobacterium.</title>
        <authorList>
            <person name="Tortoli E."/>
            <person name="Trovato A."/>
            <person name="Cirillo D.M."/>
        </authorList>
    </citation>
    <scope>NUCLEOTIDE SEQUENCE [LARGE SCALE GENOMIC DNA]</scope>
    <source>
        <strain evidence="16 17">FI-09383</strain>
    </source>
</reference>
<dbReference type="InterPro" id="IPR036611">
    <property type="entry name" value="Trigger_fac_ribosome-bd_sf"/>
</dbReference>
<dbReference type="GO" id="GO:0043022">
    <property type="term" value="F:ribosome binding"/>
    <property type="evidence" value="ECO:0007669"/>
    <property type="project" value="TreeGrafter"/>
</dbReference>
<evidence type="ECO:0000256" key="10">
    <source>
        <dbReference type="ARBA" id="ARBA00029986"/>
    </source>
</evidence>
<evidence type="ECO:0000256" key="6">
    <source>
        <dbReference type="ARBA" id="ARBA00023110"/>
    </source>
</evidence>
<accession>A0A1X0D421</accession>
<dbReference type="GO" id="GO:0015031">
    <property type="term" value="P:protein transport"/>
    <property type="evidence" value="ECO:0007669"/>
    <property type="project" value="UniProtKB-UniRule"/>
</dbReference>
<comment type="caution">
    <text evidence="16">The sequence shown here is derived from an EMBL/GenBank/DDBJ whole genome shotgun (WGS) entry which is preliminary data.</text>
</comment>
<dbReference type="GO" id="GO:0051301">
    <property type="term" value="P:cell division"/>
    <property type="evidence" value="ECO:0007669"/>
    <property type="project" value="UniProtKB-KW"/>
</dbReference>
<evidence type="ECO:0000256" key="8">
    <source>
        <dbReference type="ARBA" id="ARBA00023235"/>
    </source>
</evidence>
<keyword evidence="8 11" id="KW-0413">Isomerase</keyword>
<dbReference type="STRING" id="81858.BST23_08570"/>
<dbReference type="GO" id="GO:0003755">
    <property type="term" value="F:peptidyl-prolyl cis-trans isomerase activity"/>
    <property type="evidence" value="ECO:0007669"/>
    <property type="project" value="UniProtKB-UniRule"/>
</dbReference>
<evidence type="ECO:0000256" key="7">
    <source>
        <dbReference type="ARBA" id="ARBA00023186"/>
    </source>
</evidence>
<feature type="domain" description="PPIase FKBP-type" evidence="15">
    <location>
        <begin position="162"/>
        <end position="215"/>
    </location>
</feature>
<dbReference type="Gene3D" id="3.30.70.1050">
    <property type="entry name" value="Trigger factor ribosome-binding domain"/>
    <property type="match status" value="1"/>
</dbReference>
<evidence type="ECO:0000256" key="1">
    <source>
        <dbReference type="ARBA" id="ARBA00000971"/>
    </source>
</evidence>
<dbReference type="EMBL" id="MVHP01000007">
    <property type="protein sequence ID" value="ORA66969.1"/>
    <property type="molecule type" value="Genomic_DNA"/>
</dbReference>
<keyword evidence="6 11" id="KW-0697">Rotamase</keyword>
<dbReference type="GO" id="GO:0051083">
    <property type="term" value="P:'de novo' cotranslational protein folding"/>
    <property type="evidence" value="ECO:0007669"/>
    <property type="project" value="TreeGrafter"/>
</dbReference>
<comment type="similarity">
    <text evidence="2 11 13">Belongs to the FKBP-type PPIase family. Tig subfamily.</text>
</comment>
<dbReference type="GO" id="GO:0043335">
    <property type="term" value="P:protein unfolding"/>
    <property type="evidence" value="ECO:0007669"/>
    <property type="project" value="TreeGrafter"/>
</dbReference>
<organism evidence="16 17">
    <name type="scientific">Mycolicibacterium elephantis</name>
    <dbReference type="NCBI Taxonomy" id="81858"/>
    <lineage>
        <taxon>Bacteria</taxon>
        <taxon>Bacillati</taxon>
        <taxon>Actinomycetota</taxon>
        <taxon>Actinomycetes</taxon>
        <taxon>Mycobacteriales</taxon>
        <taxon>Mycobacteriaceae</taxon>
        <taxon>Mycolicibacterium</taxon>
    </lineage>
</organism>
<dbReference type="InterPro" id="IPR008880">
    <property type="entry name" value="Trigger_fac_C"/>
</dbReference>
<dbReference type="InterPro" id="IPR037041">
    <property type="entry name" value="Trigger_fac_C_sf"/>
</dbReference>
<dbReference type="RefSeq" id="WP_165757609.1">
    <property type="nucleotide sequence ID" value="NZ_MVHP01000007.1"/>
</dbReference>
<evidence type="ECO:0000313" key="16">
    <source>
        <dbReference type="EMBL" id="ORA66969.1"/>
    </source>
</evidence>
<sequence length="477" mass="52459">MKSTVEKLSPTRVRINVEVPFTELEPEFDRAFKQLAKQVRLPGFRPGKAPRKLLEARVGREAMLDQVVSEALPGRYSEAVTSSDVNPIGQPDIEITKKEYGEDLVFTAEVDVRPDIELPDLDSLKITVDPIEVTDEEVDAELQSLRARFGTLKGVDRPAQTGDFVSIDLSGSIDGKELPEAATEGLSHEVGSGQLVEGLDEAIVGLKEGESRVFTTKLAAGEHAGEEAQVTVTVKSVKERELPEPDDEFAQLASEFDTIDELRDNLREQVQRTKRVQQAEQIRDKVLETLLEQVEVPLPEKIVQAQIDDTLHSAIHSLDHDEARFAEMLEKQGSSREEFDADNRSNAEKAIKTQLLVDAIADKLDVQVGQNDLTERLVLMSQQYGMEPQQLLQALQQNNQLPAMFADVRRGLAVAAVVQRATVTDTEGDVIDTTEFFGRPGDGAEDDGAEDEAATAAEAPADEEADEKADEEPADAK</sequence>
<dbReference type="HAMAP" id="MF_00303">
    <property type="entry name" value="Trigger_factor_Tig"/>
    <property type="match status" value="1"/>
</dbReference>
<keyword evidence="5 11" id="KW-0132">Cell division</keyword>
<dbReference type="PIRSF" id="PIRSF003095">
    <property type="entry name" value="Trigger_factor"/>
    <property type="match status" value="1"/>
</dbReference>
<dbReference type="PANTHER" id="PTHR30560:SF3">
    <property type="entry name" value="TRIGGER FACTOR-LIKE PROTEIN TIG, CHLOROPLASTIC"/>
    <property type="match status" value="1"/>
</dbReference>
<comment type="catalytic activity">
    <reaction evidence="1 11 12">
        <text>[protein]-peptidylproline (omega=180) = [protein]-peptidylproline (omega=0)</text>
        <dbReference type="Rhea" id="RHEA:16237"/>
        <dbReference type="Rhea" id="RHEA-COMP:10747"/>
        <dbReference type="Rhea" id="RHEA-COMP:10748"/>
        <dbReference type="ChEBI" id="CHEBI:83833"/>
        <dbReference type="ChEBI" id="CHEBI:83834"/>
        <dbReference type="EC" id="5.2.1.8"/>
    </reaction>
</comment>
<keyword evidence="9 11" id="KW-0131">Cell cycle</keyword>
<dbReference type="GO" id="GO:0044183">
    <property type="term" value="F:protein folding chaperone"/>
    <property type="evidence" value="ECO:0007669"/>
    <property type="project" value="TreeGrafter"/>
</dbReference>
<dbReference type="InterPro" id="IPR027304">
    <property type="entry name" value="Trigger_fact/SurA_dom_sf"/>
</dbReference>
<evidence type="ECO:0000256" key="11">
    <source>
        <dbReference type="HAMAP-Rule" id="MF_00303"/>
    </source>
</evidence>
<evidence type="ECO:0000256" key="3">
    <source>
        <dbReference type="ARBA" id="ARBA00013194"/>
    </source>
</evidence>
<dbReference type="Pfam" id="PF00254">
    <property type="entry name" value="FKBP_C"/>
    <property type="match status" value="1"/>
</dbReference>
<evidence type="ECO:0000256" key="13">
    <source>
        <dbReference type="RuleBase" id="RU003914"/>
    </source>
</evidence>
<evidence type="ECO:0000256" key="4">
    <source>
        <dbReference type="ARBA" id="ARBA00016902"/>
    </source>
</evidence>
<evidence type="ECO:0000256" key="5">
    <source>
        <dbReference type="ARBA" id="ARBA00022618"/>
    </source>
</evidence>
<comment type="function">
    <text evidence="11">Involved in protein export. Acts as a chaperone by maintaining the newly synthesized protein in an open conformation. Functions as a peptidyl-prolyl cis-trans isomerase.</text>
</comment>
<feature type="compositionally biased region" description="Acidic residues" evidence="14">
    <location>
        <begin position="460"/>
        <end position="477"/>
    </location>
</feature>